<sequence length="63" mass="7190">MKRLLKKYIPIGLTMFAITLTSRVTLNDGNFELSHILTATIMAIVMMLTTAFFDSHPMNKEEK</sequence>
<keyword evidence="1" id="KW-1133">Transmembrane helix</keyword>
<evidence type="ECO:0008006" key="4">
    <source>
        <dbReference type="Google" id="ProtNLM"/>
    </source>
</evidence>
<name>A0ABV2E8L9_9STAP</name>
<keyword evidence="1" id="KW-0472">Membrane</keyword>
<dbReference type="EMBL" id="JBDZDV010000002">
    <property type="protein sequence ID" value="MET3110752.1"/>
    <property type="molecule type" value="Genomic_DNA"/>
</dbReference>
<dbReference type="RefSeq" id="WP_230821624.1">
    <property type="nucleotide sequence ID" value="NZ_JAJNCU010000003.1"/>
</dbReference>
<keyword evidence="3" id="KW-1185">Reference proteome</keyword>
<feature type="transmembrane region" description="Helical" evidence="1">
    <location>
        <begin position="33"/>
        <end position="53"/>
    </location>
</feature>
<evidence type="ECO:0000313" key="2">
    <source>
        <dbReference type="EMBL" id="MET3110752.1"/>
    </source>
</evidence>
<evidence type="ECO:0000256" key="1">
    <source>
        <dbReference type="SAM" id="Phobius"/>
    </source>
</evidence>
<comment type="caution">
    <text evidence="2">The sequence shown here is derived from an EMBL/GenBank/DDBJ whole genome shotgun (WGS) entry which is preliminary data.</text>
</comment>
<organism evidence="2 3">
    <name type="scientific">Salinicoccus halitifaciens</name>
    <dbReference type="NCBI Taxonomy" id="1073415"/>
    <lineage>
        <taxon>Bacteria</taxon>
        <taxon>Bacillati</taxon>
        <taxon>Bacillota</taxon>
        <taxon>Bacilli</taxon>
        <taxon>Bacillales</taxon>
        <taxon>Staphylococcaceae</taxon>
        <taxon>Salinicoccus</taxon>
    </lineage>
</organism>
<accession>A0ABV2E8L9</accession>
<keyword evidence="1" id="KW-0812">Transmembrane</keyword>
<proteinExistence type="predicted"/>
<reference evidence="2 3" key="1">
    <citation type="submission" date="2024-05" db="EMBL/GenBank/DDBJ databases">
        <title>Genomic Encyclopedia of Type Strains, Phase IV (KMG-IV): sequencing the most valuable type-strain genomes for metagenomic binning, comparative biology and taxonomic classification.</title>
        <authorList>
            <person name="Goeker M."/>
        </authorList>
    </citation>
    <scope>NUCLEOTIDE SEQUENCE [LARGE SCALE GENOMIC DNA]</scope>
    <source>
        <strain evidence="2 3">DSM 25286</strain>
    </source>
</reference>
<dbReference type="Proteomes" id="UP001549019">
    <property type="component" value="Unassembled WGS sequence"/>
</dbReference>
<gene>
    <name evidence="2" type="ORF">ABHD89_001154</name>
</gene>
<evidence type="ECO:0000313" key="3">
    <source>
        <dbReference type="Proteomes" id="UP001549019"/>
    </source>
</evidence>
<protein>
    <recommendedName>
        <fullName evidence="4">Holin</fullName>
    </recommendedName>
</protein>